<keyword evidence="3 6" id="KW-0812">Transmembrane</keyword>
<feature type="transmembrane region" description="Helical" evidence="6">
    <location>
        <begin position="88"/>
        <end position="107"/>
    </location>
</feature>
<evidence type="ECO:0000313" key="7">
    <source>
        <dbReference type="EMBL" id="WOO43041.1"/>
    </source>
</evidence>
<dbReference type="PANTHER" id="PTHR23513:SF6">
    <property type="entry name" value="MAJOR FACILITATOR SUPERFAMILY ASSOCIATED DOMAIN-CONTAINING PROTEIN"/>
    <property type="match status" value="1"/>
</dbReference>
<dbReference type="GO" id="GO:0005886">
    <property type="term" value="C:plasma membrane"/>
    <property type="evidence" value="ECO:0007669"/>
    <property type="project" value="UniProtKB-SubCell"/>
</dbReference>
<sequence>MSPDGVIDRSTSIRALARNRPFLVLWSSYSVSLLGNGLTSAALALLAHQLVGGEASMIFGIALTIRIIGRVVASPFSPLLAEKFGSRILLASAALLSAGITLTFIGVNSVWQIYLVVLGLNLVDAVFVPLYKSVIPGLVGTRLYPKAQALGTVSYELSNVAAPALAALAIAWFGFRTNFVLDALTFLLVAIAIGSIRELKQPAIKTKEKERSGAMTGFRMMWKRIPLRLSLIYSWITALAGSYVIVATISYAMGPLNLSAVGYAWIMAAFGLGSTLGALLFGWMNEHTRHTLFRLSPLAMALGLGISGLGESVTMLALAWIISGLGYGMANVGVNQMLAEHATESERPHVFAAQFSFSHAAWGLFYPLAGWTSTTIGFMPGAILFTLVIAGGMLWIYQLRRNSR</sequence>
<feature type="transmembrane region" description="Helical" evidence="6">
    <location>
        <begin position="291"/>
        <end position="310"/>
    </location>
</feature>
<reference evidence="7 8" key="1">
    <citation type="submission" date="2023-10" db="EMBL/GenBank/DDBJ databases">
        <title>Rubellicoccus peritrichatus gen. nov., sp. nov., isolated from an algae of coral reef tank.</title>
        <authorList>
            <person name="Luo J."/>
        </authorList>
    </citation>
    <scope>NUCLEOTIDE SEQUENCE [LARGE SCALE GENOMIC DNA]</scope>
    <source>
        <strain evidence="7 8">CR14</strain>
    </source>
</reference>
<evidence type="ECO:0000256" key="3">
    <source>
        <dbReference type="ARBA" id="ARBA00022692"/>
    </source>
</evidence>
<accession>A0AAQ3LC43</accession>
<feature type="transmembrane region" description="Helical" evidence="6">
    <location>
        <begin position="152"/>
        <end position="173"/>
    </location>
</feature>
<feature type="transmembrane region" description="Helical" evidence="6">
    <location>
        <begin position="375"/>
        <end position="397"/>
    </location>
</feature>
<feature type="transmembrane region" description="Helical" evidence="6">
    <location>
        <begin position="21"/>
        <end position="45"/>
    </location>
</feature>
<feature type="transmembrane region" description="Helical" evidence="6">
    <location>
        <begin position="179"/>
        <end position="199"/>
    </location>
</feature>
<feature type="transmembrane region" description="Helical" evidence="6">
    <location>
        <begin position="113"/>
        <end position="131"/>
    </location>
</feature>
<proteinExistence type="predicted"/>
<gene>
    <name evidence="7" type="ORF">RZN69_08040</name>
</gene>
<keyword evidence="5 6" id="KW-0472">Membrane</keyword>
<feature type="transmembrane region" description="Helical" evidence="6">
    <location>
        <begin position="350"/>
        <end position="369"/>
    </location>
</feature>
<dbReference type="PANTHER" id="PTHR23513">
    <property type="entry name" value="INTEGRAL MEMBRANE EFFLUX PROTEIN-RELATED"/>
    <property type="match status" value="1"/>
</dbReference>
<dbReference type="KEGG" id="puo:RZN69_08040"/>
<dbReference type="SUPFAM" id="SSF103473">
    <property type="entry name" value="MFS general substrate transporter"/>
    <property type="match status" value="1"/>
</dbReference>
<evidence type="ECO:0000256" key="1">
    <source>
        <dbReference type="ARBA" id="ARBA00004651"/>
    </source>
</evidence>
<dbReference type="Pfam" id="PF07690">
    <property type="entry name" value="MFS_1"/>
    <property type="match status" value="1"/>
</dbReference>
<keyword evidence="8" id="KW-1185">Reference proteome</keyword>
<dbReference type="AlphaFoldDB" id="A0AAQ3LC43"/>
<comment type="subcellular location">
    <subcellularLocation>
        <location evidence="1">Cell membrane</location>
        <topology evidence="1">Multi-pass membrane protein</topology>
    </subcellularLocation>
</comment>
<dbReference type="RefSeq" id="WP_317835577.1">
    <property type="nucleotide sequence ID" value="NZ_CP136920.1"/>
</dbReference>
<evidence type="ECO:0000256" key="2">
    <source>
        <dbReference type="ARBA" id="ARBA00022475"/>
    </source>
</evidence>
<evidence type="ECO:0000256" key="6">
    <source>
        <dbReference type="SAM" id="Phobius"/>
    </source>
</evidence>
<dbReference type="Gene3D" id="1.20.1250.20">
    <property type="entry name" value="MFS general substrate transporter like domains"/>
    <property type="match status" value="1"/>
</dbReference>
<name>A0AAQ3LC43_9BACT</name>
<dbReference type="InterPro" id="IPR011701">
    <property type="entry name" value="MFS"/>
</dbReference>
<evidence type="ECO:0000313" key="8">
    <source>
        <dbReference type="Proteomes" id="UP001304300"/>
    </source>
</evidence>
<dbReference type="Proteomes" id="UP001304300">
    <property type="component" value="Chromosome"/>
</dbReference>
<evidence type="ECO:0000256" key="4">
    <source>
        <dbReference type="ARBA" id="ARBA00022989"/>
    </source>
</evidence>
<feature type="transmembrane region" description="Helical" evidence="6">
    <location>
        <begin position="57"/>
        <end position="76"/>
    </location>
</feature>
<feature type="transmembrane region" description="Helical" evidence="6">
    <location>
        <begin position="263"/>
        <end position="284"/>
    </location>
</feature>
<feature type="transmembrane region" description="Helical" evidence="6">
    <location>
        <begin position="316"/>
        <end position="338"/>
    </location>
</feature>
<dbReference type="GO" id="GO:0022857">
    <property type="term" value="F:transmembrane transporter activity"/>
    <property type="evidence" value="ECO:0007669"/>
    <property type="project" value="InterPro"/>
</dbReference>
<feature type="transmembrane region" description="Helical" evidence="6">
    <location>
        <begin position="229"/>
        <end position="251"/>
    </location>
</feature>
<evidence type="ECO:0000256" key="5">
    <source>
        <dbReference type="ARBA" id="ARBA00023136"/>
    </source>
</evidence>
<dbReference type="EMBL" id="CP136920">
    <property type="protein sequence ID" value="WOO43041.1"/>
    <property type="molecule type" value="Genomic_DNA"/>
</dbReference>
<keyword evidence="2" id="KW-1003">Cell membrane</keyword>
<keyword evidence="4 6" id="KW-1133">Transmembrane helix</keyword>
<dbReference type="CDD" id="cd06173">
    <property type="entry name" value="MFS_MefA_like"/>
    <property type="match status" value="1"/>
</dbReference>
<protein>
    <submittedName>
        <fullName evidence="7">MFS transporter</fullName>
    </submittedName>
</protein>
<organism evidence="7 8">
    <name type="scientific">Rubellicoccus peritrichatus</name>
    <dbReference type="NCBI Taxonomy" id="3080537"/>
    <lineage>
        <taxon>Bacteria</taxon>
        <taxon>Pseudomonadati</taxon>
        <taxon>Verrucomicrobiota</taxon>
        <taxon>Opitutia</taxon>
        <taxon>Puniceicoccales</taxon>
        <taxon>Cerasicoccaceae</taxon>
        <taxon>Rubellicoccus</taxon>
    </lineage>
</organism>
<dbReference type="InterPro" id="IPR036259">
    <property type="entry name" value="MFS_trans_sf"/>
</dbReference>